<sequence>MITNADPRKQSEKTTYGLIDAGLVVSAPAYRKLQSKLVPVGDGLFGSEFSQTFTYRE</sequence>
<evidence type="ECO:0000313" key="2">
    <source>
        <dbReference type="Proteomes" id="UP000242447"/>
    </source>
</evidence>
<gene>
    <name evidence="1" type="ORF">BVG79_01072</name>
</gene>
<dbReference type="KEGG" id="kro:BVG79_01072"/>
<name>A0A1W6NYU0_9RHOB</name>
<keyword evidence="2" id="KW-1185">Reference proteome</keyword>
<dbReference type="EMBL" id="CP019937">
    <property type="protein sequence ID" value="ARO14418.1"/>
    <property type="molecule type" value="Genomic_DNA"/>
</dbReference>
<dbReference type="RefSeq" id="WP_157115630.1">
    <property type="nucleotide sequence ID" value="NZ_CP019937.1"/>
</dbReference>
<proteinExistence type="predicted"/>
<evidence type="ECO:0000313" key="1">
    <source>
        <dbReference type="EMBL" id="ARO14418.1"/>
    </source>
</evidence>
<protein>
    <submittedName>
        <fullName evidence="1">Uncharacterized protein</fullName>
    </submittedName>
</protein>
<dbReference type="OrthoDB" id="7875283at2"/>
<accession>A0A1W6NYU0</accession>
<dbReference type="Proteomes" id="UP000242447">
    <property type="component" value="Chromosome"/>
</dbReference>
<organism evidence="1 2">
    <name type="scientific">Ketogulonicigenium robustum</name>
    <dbReference type="NCBI Taxonomy" id="92947"/>
    <lineage>
        <taxon>Bacteria</taxon>
        <taxon>Pseudomonadati</taxon>
        <taxon>Pseudomonadota</taxon>
        <taxon>Alphaproteobacteria</taxon>
        <taxon>Rhodobacterales</taxon>
        <taxon>Roseobacteraceae</taxon>
        <taxon>Ketogulonicigenium</taxon>
    </lineage>
</organism>
<reference evidence="1 2" key="1">
    <citation type="submission" date="2017-02" db="EMBL/GenBank/DDBJ databases">
        <title>Ketogulonicigenium robustum SPU B003 Genome sequencing and assembly.</title>
        <authorList>
            <person name="Li Y."/>
            <person name="Liu L."/>
            <person name="Wang C."/>
            <person name="Zhang M."/>
            <person name="Zhang T."/>
            <person name="Zhang Y."/>
        </authorList>
    </citation>
    <scope>NUCLEOTIDE SEQUENCE [LARGE SCALE GENOMIC DNA]</scope>
    <source>
        <strain evidence="1 2">SPU_B003</strain>
    </source>
</reference>
<dbReference type="AlphaFoldDB" id="A0A1W6NYU0"/>
<dbReference type="STRING" id="92947.BVG79_01072"/>